<sequence length="165" mass="19234">MVQYKADFQGNTIPFKFEAQHMCHQKVIVEKDTIEPDQYHVGRVHFHPSWLVDDIAGDVKPGINLKNRVVDNVSEAQIKYRMLHKRAFESKSRHLEHYKVDMEAINGWREIATKATERLEYLEQGLMELERKMRNRVAGCQNMDGNEGGLIARVYLLLDMHDLGI</sequence>
<evidence type="ECO:0000313" key="2">
    <source>
        <dbReference type="RefSeq" id="XP_016508728.1"/>
    </source>
</evidence>
<dbReference type="RefSeq" id="XP_016508728.1">
    <property type="nucleotide sequence ID" value="XM_016653242.1"/>
</dbReference>
<dbReference type="RefSeq" id="XP_016508727.1">
    <property type="nucleotide sequence ID" value="XM_016653241.1"/>
</dbReference>
<gene>
    <name evidence="1 2" type="primary">LOC107826280</name>
</gene>
<dbReference type="AlphaFoldDB" id="A0A1S4D5W1"/>
<protein>
    <submittedName>
        <fullName evidence="1 2">Uncharacterized protein</fullName>
    </submittedName>
</protein>
<reference evidence="1 2" key="1">
    <citation type="submission" date="2025-04" db="UniProtKB">
        <authorList>
            <consortium name="RefSeq"/>
        </authorList>
    </citation>
    <scope>IDENTIFICATION</scope>
</reference>
<proteinExistence type="predicted"/>
<organism evidence="2">
    <name type="scientific">Nicotiana tabacum</name>
    <name type="common">Common tobacco</name>
    <dbReference type="NCBI Taxonomy" id="4097"/>
    <lineage>
        <taxon>Eukaryota</taxon>
        <taxon>Viridiplantae</taxon>
        <taxon>Streptophyta</taxon>
        <taxon>Embryophyta</taxon>
        <taxon>Tracheophyta</taxon>
        <taxon>Spermatophyta</taxon>
        <taxon>Magnoliopsida</taxon>
        <taxon>eudicotyledons</taxon>
        <taxon>Gunneridae</taxon>
        <taxon>Pentapetalae</taxon>
        <taxon>asterids</taxon>
        <taxon>lamiids</taxon>
        <taxon>Solanales</taxon>
        <taxon>Solanaceae</taxon>
        <taxon>Nicotianoideae</taxon>
        <taxon>Nicotianeae</taxon>
        <taxon>Nicotiana</taxon>
    </lineage>
</organism>
<dbReference type="PaxDb" id="4097-A0A1S4D5W1"/>
<evidence type="ECO:0000313" key="1">
    <source>
        <dbReference type="RefSeq" id="XP_016508727.1"/>
    </source>
</evidence>
<accession>A0A1S4D5W1</accession>
<dbReference type="KEGG" id="nta:107826280"/>
<name>A0A1S4D5W1_TOBAC</name>